<evidence type="ECO:0000259" key="1">
    <source>
        <dbReference type="Pfam" id="PF00096"/>
    </source>
</evidence>
<name>A0A5C3NQ81_9APHY</name>
<dbReference type="InParanoid" id="A0A5C3NQ81"/>
<sequence>CPFCDYTQKGRHAQDLRHHIATHTRPTAVVLWSCCGVPRSEAAQHGVPDARLGGPDPFMAGGCGQPFSRRDALQRHIRERRGRCFGD</sequence>
<dbReference type="SUPFAM" id="SSF57667">
    <property type="entry name" value="beta-beta-alpha zinc fingers"/>
    <property type="match status" value="1"/>
</dbReference>
<dbReference type="InterPro" id="IPR036236">
    <property type="entry name" value="Znf_C2H2_sf"/>
</dbReference>
<dbReference type="STRING" id="1314778.A0A5C3NQ81"/>
<gene>
    <name evidence="2" type="ORF">K466DRAFT_458665</name>
</gene>
<evidence type="ECO:0000313" key="3">
    <source>
        <dbReference type="Proteomes" id="UP000308197"/>
    </source>
</evidence>
<evidence type="ECO:0000313" key="2">
    <source>
        <dbReference type="EMBL" id="TFK78747.1"/>
    </source>
</evidence>
<dbReference type="Proteomes" id="UP000308197">
    <property type="component" value="Unassembled WGS sequence"/>
</dbReference>
<feature type="non-terminal residue" evidence="2">
    <location>
        <position position="87"/>
    </location>
</feature>
<accession>A0A5C3NQ81</accession>
<proteinExistence type="predicted"/>
<keyword evidence="3" id="KW-1185">Reference proteome</keyword>
<protein>
    <recommendedName>
        <fullName evidence="1">C2H2-type domain-containing protein</fullName>
    </recommendedName>
</protein>
<organism evidence="2 3">
    <name type="scientific">Polyporus arcularius HHB13444</name>
    <dbReference type="NCBI Taxonomy" id="1314778"/>
    <lineage>
        <taxon>Eukaryota</taxon>
        <taxon>Fungi</taxon>
        <taxon>Dikarya</taxon>
        <taxon>Basidiomycota</taxon>
        <taxon>Agaricomycotina</taxon>
        <taxon>Agaricomycetes</taxon>
        <taxon>Polyporales</taxon>
        <taxon>Polyporaceae</taxon>
        <taxon>Polyporus</taxon>
    </lineage>
</organism>
<reference evidence="2 3" key="1">
    <citation type="journal article" date="2019" name="Nat. Ecol. Evol.">
        <title>Megaphylogeny resolves global patterns of mushroom evolution.</title>
        <authorList>
            <person name="Varga T."/>
            <person name="Krizsan K."/>
            <person name="Foldi C."/>
            <person name="Dima B."/>
            <person name="Sanchez-Garcia M."/>
            <person name="Sanchez-Ramirez S."/>
            <person name="Szollosi G.J."/>
            <person name="Szarkandi J.G."/>
            <person name="Papp V."/>
            <person name="Albert L."/>
            <person name="Andreopoulos W."/>
            <person name="Angelini C."/>
            <person name="Antonin V."/>
            <person name="Barry K.W."/>
            <person name="Bougher N.L."/>
            <person name="Buchanan P."/>
            <person name="Buyck B."/>
            <person name="Bense V."/>
            <person name="Catcheside P."/>
            <person name="Chovatia M."/>
            <person name="Cooper J."/>
            <person name="Damon W."/>
            <person name="Desjardin D."/>
            <person name="Finy P."/>
            <person name="Geml J."/>
            <person name="Haridas S."/>
            <person name="Hughes K."/>
            <person name="Justo A."/>
            <person name="Karasinski D."/>
            <person name="Kautmanova I."/>
            <person name="Kiss B."/>
            <person name="Kocsube S."/>
            <person name="Kotiranta H."/>
            <person name="LaButti K.M."/>
            <person name="Lechner B.E."/>
            <person name="Liimatainen K."/>
            <person name="Lipzen A."/>
            <person name="Lukacs Z."/>
            <person name="Mihaltcheva S."/>
            <person name="Morgado L.N."/>
            <person name="Niskanen T."/>
            <person name="Noordeloos M.E."/>
            <person name="Ohm R.A."/>
            <person name="Ortiz-Santana B."/>
            <person name="Ovrebo C."/>
            <person name="Racz N."/>
            <person name="Riley R."/>
            <person name="Savchenko A."/>
            <person name="Shiryaev A."/>
            <person name="Soop K."/>
            <person name="Spirin V."/>
            <person name="Szebenyi C."/>
            <person name="Tomsovsky M."/>
            <person name="Tulloss R.E."/>
            <person name="Uehling J."/>
            <person name="Grigoriev I.V."/>
            <person name="Vagvolgyi C."/>
            <person name="Papp T."/>
            <person name="Martin F.M."/>
            <person name="Miettinen O."/>
            <person name="Hibbett D.S."/>
            <person name="Nagy L.G."/>
        </authorList>
    </citation>
    <scope>NUCLEOTIDE SEQUENCE [LARGE SCALE GENOMIC DNA]</scope>
    <source>
        <strain evidence="2 3">HHB13444</strain>
    </source>
</reference>
<dbReference type="InterPro" id="IPR013087">
    <property type="entry name" value="Znf_C2H2_type"/>
</dbReference>
<dbReference type="Gene3D" id="3.30.160.60">
    <property type="entry name" value="Classic Zinc Finger"/>
    <property type="match status" value="1"/>
</dbReference>
<feature type="domain" description="C2H2-type" evidence="1">
    <location>
        <begin position="62"/>
        <end position="78"/>
    </location>
</feature>
<dbReference type="Pfam" id="PF00096">
    <property type="entry name" value="zf-C2H2"/>
    <property type="match status" value="1"/>
</dbReference>
<dbReference type="AlphaFoldDB" id="A0A5C3NQ81"/>
<feature type="non-terminal residue" evidence="2">
    <location>
        <position position="1"/>
    </location>
</feature>
<dbReference type="EMBL" id="ML212349">
    <property type="protein sequence ID" value="TFK78747.1"/>
    <property type="molecule type" value="Genomic_DNA"/>
</dbReference>